<keyword evidence="3" id="KW-1185">Reference proteome</keyword>
<dbReference type="Pfam" id="PF03475">
    <property type="entry name" value="YiiM_3-alpha"/>
    <property type="match status" value="1"/>
</dbReference>
<name>A0ABS3NHM5_9GAMM</name>
<comment type="caution">
    <text evidence="2">The sequence shown here is derived from an EMBL/GenBank/DDBJ whole genome shotgun (WGS) entry which is preliminary data.</text>
</comment>
<proteinExistence type="predicted"/>
<evidence type="ECO:0000313" key="3">
    <source>
        <dbReference type="Proteomes" id="UP000664882"/>
    </source>
</evidence>
<dbReference type="InterPro" id="IPR011037">
    <property type="entry name" value="Pyrv_Knase-like_insert_dom_sf"/>
</dbReference>
<dbReference type="PROSITE" id="PS51340">
    <property type="entry name" value="MOSC"/>
    <property type="match status" value="1"/>
</dbReference>
<dbReference type="Gene3D" id="2.40.33.20">
    <property type="entry name" value="PK beta-barrel domain-like"/>
    <property type="match status" value="1"/>
</dbReference>
<evidence type="ECO:0000259" key="1">
    <source>
        <dbReference type="PROSITE" id="PS51340"/>
    </source>
</evidence>
<feature type="domain" description="MOSC" evidence="1">
    <location>
        <begin position="24"/>
        <end position="166"/>
    </location>
</feature>
<reference evidence="2 3" key="1">
    <citation type="submission" date="2021-03" db="EMBL/GenBank/DDBJ databases">
        <title>Oceanisphaera sp. nov., isolated from the intestine.</title>
        <authorList>
            <person name="Zhao L.-H."/>
            <person name="Shi L.-F."/>
        </authorList>
    </citation>
    <scope>NUCLEOTIDE SEQUENCE [LARGE SCALE GENOMIC DNA]</scope>
    <source>
        <strain evidence="2 3">DM8</strain>
    </source>
</reference>
<dbReference type="PANTHER" id="PTHR30212:SF2">
    <property type="entry name" value="PROTEIN YIIM"/>
    <property type="match status" value="1"/>
</dbReference>
<dbReference type="InterPro" id="IPR005163">
    <property type="entry name" value="Tri_helical_YiiM-like"/>
</dbReference>
<dbReference type="EMBL" id="JAGDFX010000012">
    <property type="protein sequence ID" value="MBO1520093.1"/>
    <property type="molecule type" value="Genomic_DNA"/>
</dbReference>
<protein>
    <submittedName>
        <fullName evidence="2">MOSC domain-containing protein</fullName>
    </submittedName>
</protein>
<dbReference type="InterPro" id="IPR052353">
    <property type="entry name" value="Benzoxazolinone_Detox_Enz"/>
</dbReference>
<gene>
    <name evidence="2" type="ORF">J3U76_10750</name>
</gene>
<dbReference type="RefSeq" id="WP_208005973.1">
    <property type="nucleotide sequence ID" value="NZ_JAGDFX010000012.1"/>
</dbReference>
<dbReference type="PANTHER" id="PTHR30212">
    <property type="entry name" value="PROTEIN YIIM"/>
    <property type="match status" value="1"/>
</dbReference>
<dbReference type="SUPFAM" id="SSF50800">
    <property type="entry name" value="PK beta-barrel domain-like"/>
    <property type="match status" value="1"/>
</dbReference>
<dbReference type="InterPro" id="IPR005302">
    <property type="entry name" value="MoCF_Sase_C"/>
</dbReference>
<dbReference type="Pfam" id="PF03473">
    <property type="entry name" value="MOSC"/>
    <property type="match status" value="1"/>
</dbReference>
<sequence length="236" mass="25867">MQVSILVGKAAMLNSTISSAIHKQPILTRQYCDFTGLVDDTQVSTAYHGGVERALHYYPKEHYAYWQAWFLGMGLKSAKPLLSAGGFGENISGTGLIEQEVCIGDIYRLDNALIQISQPRSPCYKLNARFSYPAFSVLVQANGRTGWLLRVLETGEVGPEANLALVERPYPNISVKRAADIVYNQAFNPSGLAELAALTSLSPSWRKKAREYLAAGQVTDWSMRLLGPDLPASGQL</sequence>
<evidence type="ECO:0000313" key="2">
    <source>
        <dbReference type="EMBL" id="MBO1520093.1"/>
    </source>
</evidence>
<accession>A0ABS3NHM5</accession>
<organism evidence="2 3">
    <name type="scientific">Oceanisphaera pacifica</name>
    <dbReference type="NCBI Taxonomy" id="2818389"/>
    <lineage>
        <taxon>Bacteria</taxon>
        <taxon>Pseudomonadati</taxon>
        <taxon>Pseudomonadota</taxon>
        <taxon>Gammaproteobacteria</taxon>
        <taxon>Aeromonadales</taxon>
        <taxon>Aeromonadaceae</taxon>
        <taxon>Oceanisphaera</taxon>
    </lineage>
</organism>
<dbReference type="Proteomes" id="UP000664882">
    <property type="component" value="Unassembled WGS sequence"/>
</dbReference>